<reference evidence="1 2" key="1">
    <citation type="journal article" date="2016" name="Mol. Biol. Evol.">
        <title>Comparative Genomics of Early-Diverging Mushroom-Forming Fungi Provides Insights into the Origins of Lignocellulose Decay Capabilities.</title>
        <authorList>
            <person name="Nagy L.G."/>
            <person name="Riley R."/>
            <person name="Tritt A."/>
            <person name="Adam C."/>
            <person name="Daum C."/>
            <person name="Floudas D."/>
            <person name="Sun H."/>
            <person name="Yadav J.S."/>
            <person name="Pangilinan J."/>
            <person name="Larsson K.H."/>
            <person name="Matsuura K."/>
            <person name="Barry K."/>
            <person name="Labutti K."/>
            <person name="Kuo R."/>
            <person name="Ohm R.A."/>
            <person name="Bhattacharya S.S."/>
            <person name="Shirouzu T."/>
            <person name="Yoshinaga Y."/>
            <person name="Martin F.M."/>
            <person name="Grigoriev I.V."/>
            <person name="Hibbett D.S."/>
        </authorList>
    </citation>
    <scope>NUCLEOTIDE SEQUENCE [LARGE SCALE GENOMIC DNA]</scope>
    <source>
        <strain evidence="1 2">HHB12029</strain>
    </source>
</reference>
<sequence>MEVSALTAQYASISVSLAQVTSVLGPASASASHPPHSIVPADQRQSFPLSIPLSLDTVPSNSPLYKLLPSQLKTTLDAAISKSNVPAATGSHVHSVKRDCTRLFAHTISLSQKEALVKFSNGWLPALGAGVASRSAKSSYMLRHMRSAPVCATFLVPVSLFAALSAA</sequence>
<proteinExistence type="predicted"/>
<name>A0A166MXK3_EXIGL</name>
<evidence type="ECO:0000313" key="2">
    <source>
        <dbReference type="Proteomes" id="UP000077266"/>
    </source>
</evidence>
<keyword evidence="2" id="KW-1185">Reference proteome</keyword>
<accession>A0A166MXK3</accession>
<gene>
    <name evidence="1" type="ORF">EXIGLDRAFT_783683</name>
</gene>
<protein>
    <submittedName>
        <fullName evidence="1">Uncharacterized protein</fullName>
    </submittedName>
</protein>
<evidence type="ECO:0000313" key="1">
    <source>
        <dbReference type="EMBL" id="KZV78532.1"/>
    </source>
</evidence>
<dbReference type="InParanoid" id="A0A166MXK3"/>
<organism evidence="1 2">
    <name type="scientific">Exidia glandulosa HHB12029</name>
    <dbReference type="NCBI Taxonomy" id="1314781"/>
    <lineage>
        <taxon>Eukaryota</taxon>
        <taxon>Fungi</taxon>
        <taxon>Dikarya</taxon>
        <taxon>Basidiomycota</taxon>
        <taxon>Agaricomycotina</taxon>
        <taxon>Agaricomycetes</taxon>
        <taxon>Auriculariales</taxon>
        <taxon>Exidiaceae</taxon>
        <taxon>Exidia</taxon>
    </lineage>
</organism>
<dbReference type="Proteomes" id="UP000077266">
    <property type="component" value="Unassembled WGS sequence"/>
</dbReference>
<dbReference type="AlphaFoldDB" id="A0A166MXK3"/>
<dbReference type="EMBL" id="KV426857">
    <property type="protein sequence ID" value="KZV78532.1"/>
    <property type="molecule type" value="Genomic_DNA"/>
</dbReference>